<dbReference type="GO" id="GO:0043041">
    <property type="term" value="P:amino acid activation for nonribosomal peptide biosynthetic process"/>
    <property type="evidence" value="ECO:0007669"/>
    <property type="project" value="TreeGrafter"/>
</dbReference>
<dbReference type="GO" id="GO:0047527">
    <property type="term" value="F:2,3-dihydroxybenzoate-serine ligase activity"/>
    <property type="evidence" value="ECO:0007669"/>
    <property type="project" value="TreeGrafter"/>
</dbReference>
<dbReference type="InterPro" id="IPR010071">
    <property type="entry name" value="AA_adenyl_dom"/>
</dbReference>
<dbReference type="SUPFAM" id="SSF53474">
    <property type="entry name" value="alpha/beta-Hydrolases"/>
    <property type="match status" value="1"/>
</dbReference>
<organism evidence="7 8">
    <name type="scientific">Streptomyces formicae</name>
    <dbReference type="NCBI Taxonomy" id="1616117"/>
    <lineage>
        <taxon>Bacteria</taxon>
        <taxon>Bacillati</taxon>
        <taxon>Actinomycetota</taxon>
        <taxon>Actinomycetes</taxon>
        <taxon>Kitasatosporales</taxon>
        <taxon>Streptomycetaceae</taxon>
        <taxon>Streptomyces</taxon>
    </lineage>
</organism>
<evidence type="ECO:0000256" key="2">
    <source>
        <dbReference type="ARBA" id="ARBA00006432"/>
    </source>
</evidence>
<dbReference type="CDD" id="cd05930">
    <property type="entry name" value="A_NRPS"/>
    <property type="match status" value="1"/>
</dbReference>
<feature type="region of interest" description="Disordered" evidence="5">
    <location>
        <begin position="79"/>
        <end position="98"/>
    </location>
</feature>
<dbReference type="InterPro" id="IPR009081">
    <property type="entry name" value="PP-bd_ACP"/>
</dbReference>
<dbReference type="GO" id="GO:0008610">
    <property type="term" value="P:lipid biosynthetic process"/>
    <property type="evidence" value="ECO:0007669"/>
    <property type="project" value="UniProtKB-ARBA"/>
</dbReference>
<dbReference type="Pfam" id="PF00975">
    <property type="entry name" value="Thioesterase"/>
    <property type="match status" value="1"/>
</dbReference>
<dbReference type="SUPFAM" id="SSF56801">
    <property type="entry name" value="Acetyl-CoA synthetase-like"/>
    <property type="match status" value="1"/>
</dbReference>
<feature type="region of interest" description="Disordered" evidence="5">
    <location>
        <begin position="1202"/>
        <end position="1226"/>
    </location>
</feature>
<dbReference type="InterPro" id="IPR020802">
    <property type="entry name" value="TesA-like"/>
</dbReference>
<reference evidence="7 8" key="1">
    <citation type="submission" date="2017-08" db="EMBL/GenBank/DDBJ databases">
        <title>Complete Genome Sequence of Streptomyces formicae KY5, the formicamycin producer.</title>
        <authorList>
            <person name="Holmes N.A."/>
            <person name="Devine R."/>
            <person name="Qin Z."/>
            <person name="Seipke R.F."/>
            <person name="Wilkinson B."/>
            <person name="Hutchings M.I."/>
        </authorList>
    </citation>
    <scope>NUCLEOTIDE SEQUENCE [LARGE SCALE GENOMIC DNA]</scope>
    <source>
        <strain evidence="7 8">KY5</strain>
    </source>
</reference>
<accession>A0A291QLI9</accession>
<feature type="compositionally biased region" description="Basic and acidic residues" evidence="5">
    <location>
        <begin position="597"/>
        <end position="606"/>
    </location>
</feature>
<dbReference type="Pfam" id="PF00501">
    <property type="entry name" value="AMP-binding"/>
    <property type="match status" value="1"/>
</dbReference>
<comment type="similarity">
    <text evidence="2">Belongs to the ATP-dependent AMP-binding enzyme family.</text>
</comment>
<dbReference type="InterPro" id="IPR020845">
    <property type="entry name" value="AMP-binding_CS"/>
</dbReference>
<dbReference type="RefSeq" id="WP_234363073.1">
    <property type="nucleotide sequence ID" value="NZ_CP022685.1"/>
</dbReference>
<evidence type="ECO:0000313" key="8">
    <source>
        <dbReference type="Proteomes" id="UP000221011"/>
    </source>
</evidence>
<keyword evidence="4" id="KW-0597">Phosphoprotein</keyword>
<dbReference type="InterPro" id="IPR036736">
    <property type="entry name" value="ACP-like_sf"/>
</dbReference>
<dbReference type="GO" id="GO:0009366">
    <property type="term" value="C:enterobactin synthetase complex"/>
    <property type="evidence" value="ECO:0007669"/>
    <property type="project" value="TreeGrafter"/>
</dbReference>
<dbReference type="PANTHER" id="PTHR45527:SF1">
    <property type="entry name" value="FATTY ACID SYNTHASE"/>
    <property type="match status" value="1"/>
</dbReference>
<dbReference type="InterPro" id="IPR000873">
    <property type="entry name" value="AMP-dep_synth/lig_dom"/>
</dbReference>
<evidence type="ECO:0000256" key="4">
    <source>
        <dbReference type="ARBA" id="ARBA00022553"/>
    </source>
</evidence>
<dbReference type="EMBL" id="CP022685">
    <property type="protein sequence ID" value="ATL32569.1"/>
    <property type="molecule type" value="Genomic_DNA"/>
</dbReference>
<dbReference type="InterPro" id="IPR025110">
    <property type="entry name" value="AMP-bd_C"/>
</dbReference>
<dbReference type="SMART" id="SM00823">
    <property type="entry name" value="PKS_PP"/>
    <property type="match status" value="1"/>
</dbReference>
<protein>
    <submittedName>
        <fullName evidence="7">Siderophore biosynthesis non-ribosomal peptide synthetase modules</fullName>
    </submittedName>
</protein>
<keyword evidence="3" id="KW-0596">Phosphopantetheine</keyword>
<dbReference type="FunFam" id="2.30.38.10:FF:000001">
    <property type="entry name" value="Non-ribosomal peptide synthetase PvdI"/>
    <property type="match status" value="1"/>
</dbReference>
<name>A0A291QLI9_9ACTN</name>
<dbReference type="Gene3D" id="3.40.50.980">
    <property type="match status" value="2"/>
</dbReference>
<dbReference type="InterPro" id="IPR001242">
    <property type="entry name" value="Condensation_dom"/>
</dbReference>
<dbReference type="GO" id="GO:0072330">
    <property type="term" value="P:monocarboxylic acid biosynthetic process"/>
    <property type="evidence" value="ECO:0007669"/>
    <property type="project" value="UniProtKB-ARBA"/>
</dbReference>
<dbReference type="PROSITE" id="PS50075">
    <property type="entry name" value="CARRIER"/>
    <property type="match status" value="1"/>
</dbReference>
<dbReference type="PROSITE" id="PS00455">
    <property type="entry name" value="AMP_BINDING"/>
    <property type="match status" value="1"/>
</dbReference>
<feature type="region of interest" description="Disordered" evidence="5">
    <location>
        <begin position="585"/>
        <end position="606"/>
    </location>
</feature>
<dbReference type="GO" id="GO:0009239">
    <property type="term" value="P:enterobactin biosynthetic process"/>
    <property type="evidence" value="ECO:0007669"/>
    <property type="project" value="TreeGrafter"/>
</dbReference>
<dbReference type="NCBIfam" id="TIGR01733">
    <property type="entry name" value="AA-adenyl-dom"/>
    <property type="match status" value="1"/>
</dbReference>
<dbReference type="Gene3D" id="3.30.559.30">
    <property type="entry name" value="Nonribosomal peptide synthetase, condensation domain"/>
    <property type="match status" value="1"/>
</dbReference>
<dbReference type="Pfam" id="PF13193">
    <property type="entry name" value="AMP-binding_C"/>
    <property type="match status" value="1"/>
</dbReference>
<dbReference type="FunFam" id="1.10.1200.10:FF:000016">
    <property type="entry name" value="Non-ribosomal peptide synthase"/>
    <property type="match status" value="1"/>
</dbReference>
<dbReference type="Gene3D" id="3.30.559.10">
    <property type="entry name" value="Chloramphenicol acetyltransferase-like domain"/>
    <property type="match status" value="1"/>
</dbReference>
<dbReference type="Pfam" id="PF00668">
    <property type="entry name" value="Condensation"/>
    <property type="match status" value="1"/>
</dbReference>
<dbReference type="InterPro" id="IPR001031">
    <property type="entry name" value="Thioesterase"/>
</dbReference>
<proteinExistence type="inferred from homology"/>
<dbReference type="GO" id="GO:0031177">
    <property type="term" value="F:phosphopantetheine binding"/>
    <property type="evidence" value="ECO:0007669"/>
    <property type="project" value="InterPro"/>
</dbReference>
<dbReference type="PANTHER" id="PTHR45527">
    <property type="entry name" value="NONRIBOSOMAL PEPTIDE SYNTHETASE"/>
    <property type="match status" value="1"/>
</dbReference>
<dbReference type="SUPFAM" id="SSF47336">
    <property type="entry name" value="ACP-like"/>
    <property type="match status" value="1"/>
</dbReference>
<comment type="cofactor">
    <cofactor evidence="1">
        <name>pantetheine 4'-phosphate</name>
        <dbReference type="ChEBI" id="CHEBI:47942"/>
    </cofactor>
</comment>
<evidence type="ECO:0000256" key="5">
    <source>
        <dbReference type="SAM" id="MobiDB-lite"/>
    </source>
</evidence>
<dbReference type="InterPro" id="IPR020806">
    <property type="entry name" value="PKS_PP-bd"/>
</dbReference>
<evidence type="ECO:0000313" key="7">
    <source>
        <dbReference type="EMBL" id="ATL32569.1"/>
    </source>
</evidence>
<sequence length="1324" mass="143193">MHVKFGSEGRRLPLTASQHGMWLYQQLDPTSPTGCAAEFMEITGPLDEELLEEALRRAVQDTEALRVRFEEGDRGQVRQILTDDPPSPIERHDLRDAPSPAQAAQAWMRSRLFRPIDLRHGVALSVALLRTEEERRLLYIGVHHIALDGYGFSLFIQRLAEIYTALEQGRSVAPAPWPTLAELIADEDAYRHSPRWQEDLSYWSEQVRTRDPVPGTTARLKPLTNLPHRETGHIAPAAAEALRGLARQARTSLPAVAMAALALYVHRLTGRAQVSLDLTVTSRTGKVCRAVPSMLANVLPLAVRCRGELTVRELMRETARQARDLLRHQRFPAGHLVRDLGAPKPGGFLGDWGINIMGYDEPLAFGRCPATLHNLSNGPCDGLAVNVYERSADGTLRIDFNAGADTYPPAEVRAHHERFLALLETLAAADPELPVGSLDVLTHADRGRLSAVHGPTPEVPARLLPELVQERARRTPEARAVVDRVTSLTYRELNSRANRLARLLVAHGAGPERHVALALSRTAAYPLAVLAVLKAGAACVPLDPGHPAERLRHVLADTRPVCVVTDTAALDGLFDCPSVRIGADGAAEPGRPGAEGCGDHDLTDGDRVSPLLPRHPAYVSYTSGSSGRPKGVVVEHRSLTHLYFDHERELIAPAARAAGRPLRAALTAAFTFDTSWEGMLFLAAGQEVHVIDDGLRKDPDALTAYVAGHGIDFLDVTPSYLHQLIACGLLADGRDRPRLLMVGGEPLDAELWRTLRARPETVSYNYYGPTECTVDAVYCRLDAEGDAPVLGRPGHHVRAYVLDDTLRMLPPGTPGELYLAGPQVARGYLDRPELTEERFLPDPFDASGGRMYRTGDLVRWTPDDTLEFLGRADHQLSLWGNRIEPGEIENALTAHPCVGQAAVTVAHPATGAPALVAFVVSRTAQVPDDLRAWAAERLPDHLTPARYLALDRLPFTSHGKLDRAALPALADLHCPPAGRPARTPTERTLADLFAAVLGVRTVHLDDNFFALGGNSLSAYRLAHRVRAELGKDLSLSTFFAAPTVAELCRYLMADHVPVADPFGMVLALRTSGTRPPLFCLHPAGGLGWCYAGLPRHLGPDQPVYAIQARGLSGADEPPATSEEMIDDYVAQVRSVQRHGPYHLLGWSLGGALAHAVAVRLQQDGEEVALLAMLDSTPIPAQRHLPADIDASAVHHLLEEAAGHPDPAAAGGAKGVSDPPRAEKAHPPGIELLTDEKIAAVTSVLANYAALHGTYTPAVFDGDLLSFDAAASDAAVGAGEQWRAWVTGTVESHPVAAAHGAMTQPGPLAHICDILAQRLTPVVRR</sequence>
<gene>
    <name evidence="7" type="ORF">KY5_7551c</name>
</gene>
<evidence type="ECO:0000256" key="3">
    <source>
        <dbReference type="ARBA" id="ARBA00022450"/>
    </source>
</evidence>
<feature type="domain" description="Carrier" evidence="6">
    <location>
        <begin position="980"/>
        <end position="1055"/>
    </location>
</feature>
<dbReference type="Gene3D" id="3.40.50.1820">
    <property type="entry name" value="alpha/beta hydrolase"/>
    <property type="match status" value="1"/>
</dbReference>
<dbReference type="Gene3D" id="2.30.38.10">
    <property type="entry name" value="Luciferase, Domain 3"/>
    <property type="match status" value="1"/>
</dbReference>
<dbReference type="InterPro" id="IPR023213">
    <property type="entry name" value="CAT-like_dom_sf"/>
</dbReference>
<dbReference type="InterPro" id="IPR045851">
    <property type="entry name" value="AMP-bd_C_sf"/>
</dbReference>
<feature type="compositionally biased region" description="Low complexity" evidence="5">
    <location>
        <begin position="585"/>
        <end position="594"/>
    </location>
</feature>
<dbReference type="Proteomes" id="UP000221011">
    <property type="component" value="Chromosome"/>
</dbReference>
<keyword evidence="8" id="KW-1185">Reference proteome</keyword>
<dbReference type="GO" id="GO:0005829">
    <property type="term" value="C:cytosol"/>
    <property type="evidence" value="ECO:0007669"/>
    <property type="project" value="TreeGrafter"/>
</dbReference>
<dbReference type="SMART" id="SM00824">
    <property type="entry name" value="PKS_TE"/>
    <property type="match status" value="1"/>
</dbReference>
<dbReference type="SUPFAM" id="SSF52777">
    <property type="entry name" value="CoA-dependent acyltransferases"/>
    <property type="match status" value="2"/>
</dbReference>
<dbReference type="Gene3D" id="3.30.300.30">
    <property type="match status" value="1"/>
</dbReference>
<dbReference type="Pfam" id="PF00550">
    <property type="entry name" value="PP-binding"/>
    <property type="match status" value="1"/>
</dbReference>
<evidence type="ECO:0000256" key="1">
    <source>
        <dbReference type="ARBA" id="ARBA00001957"/>
    </source>
</evidence>
<evidence type="ECO:0000259" key="6">
    <source>
        <dbReference type="PROSITE" id="PS50075"/>
    </source>
</evidence>
<dbReference type="InterPro" id="IPR029058">
    <property type="entry name" value="AB_hydrolase_fold"/>
</dbReference>
<dbReference type="KEGG" id="sfk:KY5_7551c"/>